<name>A0A401H6K9_9APHY</name>
<dbReference type="RefSeq" id="XP_027620934.1">
    <property type="nucleotide sequence ID" value="XM_027765133.1"/>
</dbReference>
<dbReference type="PROSITE" id="PS00109">
    <property type="entry name" value="PROTEIN_KINASE_TYR"/>
    <property type="match status" value="1"/>
</dbReference>
<accession>A0A401H6K9</accession>
<dbReference type="InterPro" id="IPR011009">
    <property type="entry name" value="Kinase-like_dom_sf"/>
</dbReference>
<dbReference type="EMBL" id="BFAD01000018">
    <property type="protein sequence ID" value="GBE90021.1"/>
    <property type="molecule type" value="Genomic_DNA"/>
</dbReference>
<dbReference type="PANTHER" id="PTHR38248">
    <property type="entry name" value="FUNK1 6"/>
    <property type="match status" value="1"/>
</dbReference>
<dbReference type="SUPFAM" id="SSF56112">
    <property type="entry name" value="Protein kinase-like (PK-like)"/>
    <property type="match status" value="1"/>
</dbReference>
<reference evidence="3 4" key="1">
    <citation type="journal article" date="2018" name="Sci. Rep.">
        <title>Genome sequence of the cauliflower mushroom Sparassis crispa (Hanabiratake) and its association with beneficial usage.</title>
        <authorList>
            <person name="Kiyama R."/>
            <person name="Furutani Y."/>
            <person name="Kawaguchi K."/>
            <person name="Nakanishi T."/>
        </authorList>
    </citation>
    <scope>NUCLEOTIDE SEQUENCE [LARGE SCALE GENOMIC DNA]</scope>
</reference>
<proteinExistence type="predicted"/>
<evidence type="ECO:0000313" key="4">
    <source>
        <dbReference type="Proteomes" id="UP000287166"/>
    </source>
</evidence>
<feature type="domain" description="Fungal-type protein kinase" evidence="2">
    <location>
        <begin position="127"/>
        <end position="501"/>
    </location>
</feature>
<evidence type="ECO:0000313" key="3">
    <source>
        <dbReference type="EMBL" id="GBE90021.1"/>
    </source>
</evidence>
<dbReference type="Gene3D" id="1.10.510.10">
    <property type="entry name" value="Transferase(Phosphotransferase) domain 1"/>
    <property type="match status" value="1"/>
</dbReference>
<dbReference type="InterPro" id="IPR040976">
    <property type="entry name" value="Pkinase_fungal"/>
</dbReference>
<dbReference type="GO" id="GO:0004672">
    <property type="term" value="F:protein kinase activity"/>
    <property type="evidence" value="ECO:0007669"/>
    <property type="project" value="InterPro"/>
</dbReference>
<evidence type="ECO:0000256" key="1">
    <source>
        <dbReference type="SAM" id="MobiDB-lite"/>
    </source>
</evidence>
<comment type="caution">
    <text evidence="3">The sequence shown here is derived from an EMBL/GenBank/DDBJ whole genome shotgun (WGS) entry which is preliminary data.</text>
</comment>
<dbReference type="OrthoDB" id="2801804at2759"/>
<organism evidence="3 4">
    <name type="scientific">Sparassis crispa</name>
    <dbReference type="NCBI Taxonomy" id="139825"/>
    <lineage>
        <taxon>Eukaryota</taxon>
        <taxon>Fungi</taxon>
        <taxon>Dikarya</taxon>
        <taxon>Basidiomycota</taxon>
        <taxon>Agaricomycotina</taxon>
        <taxon>Agaricomycetes</taxon>
        <taxon>Polyporales</taxon>
        <taxon>Sparassidaceae</taxon>
        <taxon>Sparassis</taxon>
    </lineage>
</organism>
<dbReference type="PANTHER" id="PTHR38248:SF2">
    <property type="entry name" value="FUNK1 11"/>
    <property type="match status" value="1"/>
</dbReference>
<gene>
    <name evidence="3" type="ORF">SCP_1800430</name>
</gene>
<protein>
    <recommendedName>
        <fullName evidence="2">Fungal-type protein kinase domain-containing protein</fullName>
    </recommendedName>
</protein>
<feature type="region of interest" description="Disordered" evidence="1">
    <location>
        <begin position="622"/>
        <end position="641"/>
    </location>
</feature>
<dbReference type="AlphaFoldDB" id="A0A401H6K9"/>
<sequence length="667" mass="76681">MHMKFVKISVNEFMQKFVPAAPSPAPRKSFSRIPGEGALEKNMQAAFAKNVNDKGMCPGYQVAESDSRYDENDSTKQKPDVALYRESELPVDNRPNWNIQRLHFEFKGRCDQDDPFDDKSEDFESVGDKREEHRGQFIQYAEKLFERQQRCFCFTVMMLGRQARLCRWDRSGAVVTEKFDYVKQSYLRDFLWRFAHLSDVDQGYDPTAIPIPKDSAEADLMRKAASPTDENCAHIREYFRNSLDESWTWWRLKVDVHVSAADSTAHEVKGEYLVGKPHFLSHGMAGRGTRGYVAIDCYTKNFVWLKDAWRVDHAGIEKEGDILWRLNDLKIENVPTVLQHGDILRQRTLSQDYWKAPQSNPAMMKPLKSHTHYRLVEKEVCRPMSDFDSGEDLVHLVWDCVQVHKDAMLSADLIHRDISSGNLLINEHEIEENGTKCVVRDGILSDWELSKPLPGKGSVDGPRQPDRTGTWQFLSVHALNNPYRTITIQDELESFFHVLLYFGIRYLRHNFARVGEFIYSYFDDGIPTGDEWICGSEKKAVIKGGVIAQGEDDLKFGFSDDKGDPGRHPLTDIIMDVLSWFNSYYHLTSTFYPNVGGSRAGAGIMQASPRTTKVSKSRRCARRDARRVNKEVTRKGRDPEEDKRLAKYLESHDEMCLILSDALDNES</sequence>
<dbReference type="GeneID" id="38786938"/>
<dbReference type="Proteomes" id="UP000287166">
    <property type="component" value="Unassembled WGS sequence"/>
</dbReference>
<dbReference type="Pfam" id="PF17667">
    <property type="entry name" value="Pkinase_fungal"/>
    <property type="match status" value="1"/>
</dbReference>
<keyword evidence="4" id="KW-1185">Reference proteome</keyword>
<dbReference type="InParanoid" id="A0A401H6K9"/>
<evidence type="ECO:0000259" key="2">
    <source>
        <dbReference type="Pfam" id="PF17667"/>
    </source>
</evidence>
<dbReference type="InterPro" id="IPR008266">
    <property type="entry name" value="Tyr_kinase_AS"/>
</dbReference>